<keyword evidence="4 6" id="KW-1133">Transmembrane helix</keyword>
<feature type="transmembrane region" description="Helical" evidence="6">
    <location>
        <begin position="123"/>
        <end position="144"/>
    </location>
</feature>
<dbReference type="Pfam" id="PF01943">
    <property type="entry name" value="Polysacc_synt"/>
    <property type="match status" value="1"/>
</dbReference>
<keyword evidence="2" id="KW-1003">Cell membrane</keyword>
<evidence type="ECO:0000256" key="6">
    <source>
        <dbReference type="SAM" id="Phobius"/>
    </source>
</evidence>
<gene>
    <name evidence="7" type="ORF">FHP05_05190</name>
</gene>
<name>A0A5C8P0F5_9BACI</name>
<keyword evidence="5 6" id="KW-0472">Membrane</keyword>
<dbReference type="InterPro" id="IPR002797">
    <property type="entry name" value="Polysacc_synth"/>
</dbReference>
<reference evidence="7 8" key="1">
    <citation type="submission" date="2019-06" db="EMBL/GenBank/DDBJ databases">
        <title>Cerasibacillus sp. nov., isolated from maize field.</title>
        <authorList>
            <person name="Lin S.-Y."/>
            <person name="Tsai C.-F."/>
            <person name="Young C.-C."/>
        </authorList>
    </citation>
    <scope>NUCLEOTIDE SEQUENCE [LARGE SCALE GENOMIC DNA]</scope>
    <source>
        <strain evidence="7 8">CC-CFT480</strain>
    </source>
</reference>
<dbReference type="RefSeq" id="WP_147666177.1">
    <property type="nucleotide sequence ID" value="NZ_VDUW01000002.1"/>
</dbReference>
<dbReference type="GO" id="GO:0005886">
    <property type="term" value="C:plasma membrane"/>
    <property type="evidence" value="ECO:0007669"/>
    <property type="project" value="UniProtKB-SubCell"/>
</dbReference>
<feature type="transmembrane region" description="Helical" evidence="6">
    <location>
        <begin position="396"/>
        <end position="415"/>
    </location>
</feature>
<feature type="transmembrane region" description="Helical" evidence="6">
    <location>
        <begin position="82"/>
        <end position="107"/>
    </location>
</feature>
<dbReference type="PANTHER" id="PTHR30250:SF26">
    <property type="entry name" value="PSMA PROTEIN"/>
    <property type="match status" value="1"/>
</dbReference>
<feature type="transmembrane region" description="Helical" evidence="6">
    <location>
        <begin position="371"/>
        <end position="390"/>
    </location>
</feature>
<dbReference type="EMBL" id="VDUW01000002">
    <property type="protein sequence ID" value="TXL66777.1"/>
    <property type="molecule type" value="Genomic_DNA"/>
</dbReference>
<comment type="caution">
    <text evidence="7">The sequence shown here is derived from an EMBL/GenBank/DDBJ whole genome shotgun (WGS) entry which is preliminary data.</text>
</comment>
<feature type="transmembrane region" description="Helical" evidence="6">
    <location>
        <begin position="269"/>
        <end position="287"/>
    </location>
</feature>
<evidence type="ECO:0000256" key="4">
    <source>
        <dbReference type="ARBA" id="ARBA00022989"/>
    </source>
</evidence>
<feature type="transmembrane region" description="Helical" evidence="6">
    <location>
        <begin position="47"/>
        <end position="70"/>
    </location>
</feature>
<feature type="transmembrane region" description="Helical" evidence="6">
    <location>
        <begin position="227"/>
        <end position="249"/>
    </location>
</feature>
<evidence type="ECO:0000256" key="1">
    <source>
        <dbReference type="ARBA" id="ARBA00004651"/>
    </source>
</evidence>
<organism evidence="7 8">
    <name type="scientific">Cerasibacillus terrae</name>
    <dbReference type="NCBI Taxonomy" id="2498845"/>
    <lineage>
        <taxon>Bacteria</taxon>
        <taxon>Bacillati</taxon>
        <taxon>Bacillota</taxon>
        <taxon>Bacilli</taxon>
        <taxon>Bacillales</taxon>
        <taxon>Bacillaceae</taxon>
        <taxon>Cerasibacillus</taxon>
    </lineage>
</organism>
<feature type="transmembrane region" description="Helical" evidence="6">
    <location>
        <begin position="12"/>
        <end position="35"/>
    </location>
</feature>
<dbReference type="Proteomes" id="UP000321574">
    <property type="component" value="Unassembled WGS sequence"/>
</dbReference>
<keyword evidence="3 6" id="KW-0812">Transmembrane</keyword>
<proteinExistence type="predicted"/>
<feature type="transmembrane region" description="Helical" evidence="6">
    <location>
        <begin position="462"/>
        <end position="485"/>
    </location>
</feature>
<dbReference type="OrthoDB" id="3224024at2"/>
<evidence type="ECO:0000256" key="3">
    <source>
        <dbReference type="ARBA" id="ARBA00022692"/>
    </source>
</evidence>
<feature type="transmembrane region" description="Helical" evidence="6">
    <location>
        <begin position="156"/>
        <end position="176"/>
    </location>
</feature>
<feature type="transmembrane region" description="Helical" evidence="6">
    <location>
        <begin position="308"/>
        <end position="332"/>
    </location>
</feature>
<dbReference type="PANTHER" id="PTHR30250">
    <property type="entry name" value="PST FAMILY PREDICTED COLANIC ACID TRANSPORTER"/>
    <property type="match status" value="1"/>
</dbReference>
<feature type="transmembrane region" description="Helical" evidence="6">
    <location>
        <begin position="436"/>
        <end position="456"/>
    </location>
</feature>
<evidence type="ECO:0000313" key="8">
    <source>
        <dbReference type="Proteomes" id="UP000321574"/>
    </source>
</evidence>
<feature type="transmembrane region" description="Helical" evidence="6">
    <location>
        <begin position="182"/>
        <end position="206"/>
    </location>
</feature>
<sequence length="504" mass="55852">MKNLVFNLGASFVSFFITALISFWMTPFIISNLGAEAYGFIPLTQNLISVLTILTIALSSVIARFFTVSITRGGILKAQGYFNTYLVASLFGSIIIMSIIITLTFFIENLINIPDSLVLDVKLAILFSGIMIVFSLFQSLFVSAPFSQNKVYLIKVINVLNAIVKGLLTFLLLIVFTPKIWYVNLGAMIAIIFSLLLSIAIFKKLIPTLKIKFTQFSFEKLKELMSAGIWVSIGQVGVILFLGTELLVANLTLGPAKAGIYAAMIQFPLLLRNISNSISVVFAPVIIKKYANNDLKGLLAYSNKSVKLNGLLIVLPAAILCSYAEPVLNLWLGKEFISYKWILILSAGYLVFTLSPLPLSHVFTAVNKLKIPGITTIIFGLINLILAFILSGYTSLELYGIVIAGAIGLMLKNTFFNPYYCSVITKQSIFVYYRGMLEPIIGAAFIIIISIILQNLFEIQSWFNLISMLTIVSVCYLAFVFVLLLSKKERYLIINAIRNLLAKK</sequence>
<protein>
    <submittedName>
        <fullName evidence="7">MATE family efflux transporter</fullName>
    </submittedName>
</protein>
<evidence type="ECO:0000256" key="2">
    <source>
        <dbReference type="ARBA" id="ARBA00022475"/>
    </source>
</evidence>
<comment type="subcellular location">
    <subcellularLocation>
        <location evidence="1">Cell membrane</location>
        <topology evidence="1">Multi-pass membrane protein</topology>
    </subcellularLocation>
</comment>
<keyword evidence="8" id="KW-1185">Reference proteome</keyword>
<dbReference type="AlphaFoldDB" id="A0A5C8P0F5"/>
<evidence type="ECO:0000256" key="5">
    <source>
        <dbReference type="ARBA" id="ARBA00023136"/>
    </source>
</evidence>
<evidence type="ECO:0000313" key="7">
    <source>
        <dbReference type="EMBL" id="TXL66777.1"/>
    </source>
</evidence>
<dbReference type="CDD" id="cd12082">
    <property type="entry name" value="MATE_like"/>
    <property type="match status" value="1"/>
</dbReference>
<accession>A0A5C8P0F5</accession>
<dbReference type="InterPro" id="IPR050833">
    <property type="entry name" value="Poly_Biosynth_Transport"/>
</dbReference>
<feature type="transmembrane region" description="Helical" evidence="6">
    <location>
        <begin position="338"/>
        <end position="359"/>
    </location>
</feature>